<feature type="region of interest" description="Disordered" evidence="1">
    <location>
        <begin position="1"/>
        <end position="23"/>
    </location>
</feature>
<reference evidence="2 3" key="1">
    <citation type="submission" date="2021-06" db="EMBL/GenBank/DDBJ databases">
        <title>Caerostris extrusa draft genome.</title>
        <authorList>
            <person name="Kono N."/>
            <person name="Arakawa K."/>
        </authorList>
    </citation>
    <scope>NUCLEOTIDE SEQUENCE [LARGE SCALE GENOMIC DNA]</scope>
</reference>
<evidence type="ECO:0000313" key="3">
    <source>
        <dbReference type="Proteomes" id="UP001054945"/>
    </source>
</evidence>
<proteinExistence type="predicted"/>
<keyword evidence="3" id="KW-1185">Reference proteome</keyword>
<dbReference type="EMBL" id="BPLR01003549">
    <property type="protein sequence ID" value="GIX85862.1"/>
    <property type="molecule type" value="Genomic_DNA"/>
</dbReference>
<gene>
    <name evidence="2" type="ORF">CEXT_689121</name>
</gene>
<dbReference type="AlphaFoldDB" id="A0AAV4NM41"/>
<accession>A0AAV4NM41</accession>
<protein>
    <submittedName>
        <fullName evidence="2">Uncharacterized protein</fullName>
    </submittedName>
</protein>
<organism evidence="2 3">
    <name type="scientific">Caerostris extrusa</name>
    <name type="common">Bark spider</name>
    <name type="synonym">Caerostris bankana</name>
    <dbReference type="NCBI Taxonomy" id="172846"/>
    <lineage>
        <taxon>Eukaryota</taxon>
        <taxon>Metazoa</taxon>
        <taxon>Ecdysozoa</taxon>
        <taxon>Arthropoda</taxon>
        <taxon>Chelicerata</taxon>
        <taxon>Arachnida</taxon>
        <taxon>Araneae</taxon>
        <taxon>Araneomorphae</taxon>
        <taxon>Entelegynae</taxon>
        <taxon>Araneoidea</taxon>
        <taxon>Araneidae</taxon>
        <taxon>Caerostris</taxon>
    </lineage>
</organism>
<dbReference type="Proteomes" id="UP001054945">
    <property type="component" value="Unassembled WGS sequence"/>
</dbReference>
<comment type="caution">
    <text evidence="2">The sequence shown here is derived from an EMBL/GenBank/DDBJ whole genome shotgun (WGS) entry which is preliminary data.</text>
</comment>
<evidence type="ECO:0000256" key="1">
    <source>
        <dbReference type="SAM" id="MobiDB-lite"/>
    </source>
</evidence>
<evidence type="ECO:0000313" key="2">
    <source>
        <dbReference type="EMBL" id="GIX85862.1"/>
    </source>
</evidence>
<sequence>MSMTNQNGIRIRSPASSRVSGGGGWKKVNFLDKIGHLGNASNRDLGRPPEDIGLWCVQWTQEQCSSIEVVVLL</sequence>
<name>A0AAV4NM41_CAEEX</name>
<feature type="compositionally biased region" description="Polar residues" evidence="1">
    <location>
        <begin position="1"/>
        <end position="19"/>
    </location>
</feature>